<dbReference type="PANTHER" id="PTHR43133">
    <property type="entry name" value="RNA POLYMERASE ECF-TYPE SIGMA FACTO"/>
    <property type="match status" value="1"/>
</dbReference>
<comment type="similarity">
    <text evidence="1">Belongs to the sigma-70 factor family. ECF subfamily.</text>
</comment>
<dbReference type="SUPFAM" id="SSF88659">
    <property type="entry name" value="Sigma3 and sigma4 domains of RNA polymerase sigma factors"/>
    <property type="match status" value="1"/>
</dbReference>
<dbReference type="InterPro" id="IPR014284">
    <property type="entry name" value="RNA_pol_sigma-70_dom"/>
</dbReference>
<keyword evidence="3" id="KW-0731">Sigma factor</keyword>
<dbReference type="GO" id="GO:0006352">
    <property type="term" value="P:DNA-templated transcription initiation"/>
    <property type="evidence" value="ECO:0007669"/>
    <property type="project" value="InterPro"/>
</dbReference>
<dbReference type="Proteomes" id="UP000316614">
    <property type="component" value="Chromosome"/>
</dbReference>
<dbReference type="InterPro" id="IPR013324">
    <property type="entry name" value="RNA_pol_sigma_r3/r4-like"/>
</dbReference>
<evidence type="ECO:0000259" key="5">
    <source>
        <dbReference type="Pfam" id="PF04542"/>
    </source>
</evidence>
<dbReference type="Pfam" id="PF08281">
    <property type="entry name" value="Sigma70_r4_2"/>
    <property type="match status" value="1"/>
</dbReference>
<dbReference type="KEGG" id="echi:FKX85_19865"/>
<dbReference type="InterPro" id="IPR014327">
    <property type="entry name" value="RNA_pol_sigma70_bacteroid"/>
</dbReference>
<dbReference type="InterPro" id="IPR013249">
    <property type="entry name" value="RNA_pol_sigma70_r4_t2"/>
</dbReference>
<dbReference type="InterPro" id="IPR013325">
    <property type="entry name" value="RNA_pol_sigma_r2"/>
</dbReference>
<dbReference type="InterPro" id="IPR036388">
    <property type="entry name" value="WH-like_DNA-bd_sf"/>
</dbReference>
<evidence type="ECO:0000256" key="2">
    <source>
        <dbReference type="ARBA" id="ARBA00023015"/>
    </source>
</evidence>
<dbReference type="Pfam" id="PF04542">
    <property type="entry name" value="Sigma70_r2"/>
    <property type="match status" value="1"/>
</dbReference>
<dbReference type="SUPFAM" id="SSF88946">
    <property type="entry name" value="Sigma2 domain of RNA polymerase sigma factors"/>
    <property type="match status" value="1"/>
</dbReference>
<dbReference type="GO" id="GO:0016987">
    <property type="term" value="F:sigma factor activity"/>
    <property type="evidence" value="ECO:0007669"/>
    <property type="project" value="UniProtKB-KW"/>
</dbReference>
<dbReference type="CDD" id="cd06171">
    <property type="entry name" value="Sigma70_r4"/>
    <property type="match status" value="1"/>
</dbReference>
<dbReference type="RefSeq" id="WP_141616378.1">
    <property type="nucleotide sequence ID" value="NZ_CP041253.1"/>
</dbReference>
<dbReference type="NCBIfam" id="TIGR02985">
    <property type="entry name" value="Sig70_bacteroi1"/>
    <property type="match status" value="1"/>
</dbReference>
<evidence type="ECO:0000256" key="1">
    <source>
        <dbReference type="ARBA" id="ARBA00010641"/>
    </source>
</evidence>
<dbReference type="AlphaFoldDB" id="A0A514CMV6"/>
<evidence type="ECO:0000256" key="3">
    <source>
        <dbReference type="ARBA" id="ARBA00023082"/>
    </source>
</evidence>
<evidence type="ECO:0000313" key="7">
    <source>
        <dbReference type="EMBL" id="QDH81163.1"/>
    </source>
</evidence>
<sequence>MEQPEKNIDKQLVSLLKQGNHLAFQQIYERHWEQLYQSVHNVLHDQALTEDVLHEVFTDLWWRRENWEIRNLKQYLARAVRNGALLKLRNNRWVSISPQFLTGLSTEPEVELDLDHRELSTVIETAINDLPERCRIIFQMSRFEHYSIPEIAQHFNISHRTVENQLHRALKYLKTILGAVIFQFILPL</sequence>
<dbReference type="InterPro" id="IPR039425">
    <property type="entry name" value="RNA_pol_sigma-70-like"/>
</dbReference>
<evidence type="ECO:0000313" key="8">
    <source>
        <dbReference type="Proteomes" id="UP000316614"/>
    </source>
</evidence>
<keyword evidence="2" id="KW-0805">Transcription regulation</keyword>
<dbReference type="PANTHER" id="PTHR43133:SF46">
    <property type="entry name" value="RNA POLYMERASE SIGMA-70 FACTOR ECF SUBFAMILY"/>
    <property type="match status" value="1"/>
</dbReference>
<dbReference type="GO" id="GO:0003677">
    <property type="term" value="F:DNA binding"/>
    <property type="evidence" value="ECO:0007669"/>
    <property type="project" value="InterPro"/>
</dbReference>
<dbReference type="NCBIfam" id="TIGR02937">
    <property type="entry name" value="sigma70-ECF"/>
    <property type="match status" value="1"/>
</dbReference>
<keyword evidence="8" id="KW-1185">Reference proteome</keyword>
<reference evidence="7 8" key="1">
    <citation type="submission" date="2019-06" db="EMBL/GenBank/DDBJ databases">
        <title>Echinicola alkalisoli sp. nov. isolated from saline soil.</title>
        <authorList>
            <person name="Sun J.-Q."/>
            <person name="Xu L."/>
        </authorList>
    </citation>
    <scope>NUCLEOTIDE SEQUENCE [LARGE SCALE GENOMIC DNA]</scope>
    <source>
        <strain evidence="7 8">LN3S3</strain>
    </source>
</reference>
<accession>A0A514CMV6</accession>
<dbReference type="EMBL" id="CP041253">
    <property type="protein sequence ID" value="QDH81163.1"/>
    <property type="molecule type" value="Genomic_DNA"/>
</dbReference>
<gene>
    <name evidence="7" type="ORF">FKX85_19865</name>
</gene>
<dbReference type="Gene3D" id="1.10.1740.10">
    <property type="match status" value="1"/>
</dbReference>
<proteinExistence type="inferred from homology"/>
<organism evidence="7 8">
    <name type="scientific">Echinicola soli</name>
    <dbReference type="NCBI Taxonomy" id="2591634"/>
    <lineage>
        <taxon>Bacteria</taxon>
        <taxon>Pseudomonadati</taxon>
        <taxon>Bacteroidota</taxon>
        <taxon>Cytophagia</taxon>
        <taxon>Cytophagales</taxon>
        <taxon>Cyclobacteriaceae</taxon>
        <taxon>Echinicola</taxon>
    </lineage>
</organism>
<evidence type="ECO:0000259" key="6">
    <source>
        <dbReference type="Pfam" id="PF08281"/>
    </source>
</evidence>
<feature type="domain" description="RNA polymerase sigma-70 region 2" evidence="5">
    <location>
        <begin position="27"/>
        <end position="93"/>
    </location>
</feature>
<feature type="domain" description="RNA polymerase sigma factor 70 region 4 type 2" evidence="6">
    <location>
        <begin position="123"/>
        <end position="173"/>
    </location>
</feature>
<dbReference type="OrthoDB" id="1097528at2"/>
<dbReference type="InterPro" id="IPR007627">
    <property type="entry name" value="RNA_pol_sigma70_r2"/>
</dbReference>
<keyword evidence="4" id="KW-0804">Transcription</keyword>
<protein>
    <submittedName>
        <fullName evidence="7">RNA polymerase sigma-70 factor</fullName>
    </submittedName>
</protein>
<evidence type="ECO:0000256" key="4">
    <source>
        <dbReference type="ARBA" id="ARBA00023163"/>
    </source>
</evidence>
<dbReference type="Gene3D" id="1.10.10.10">
    <property type="entry name" value="Winged helix-like DNA-binding domain superfamily/Winged helix DNA-binding domain"/>
    <property type="match status" value="1"/>
</dbReference>
<name>A0A514CMV6_9BACT</name>